<dbReference type="FunFam" id="4.10.400.10:FF:000002">
    <property type="entry name" value="Low-density lipoprotein receptor-related protein 1"/>
    <property type="match status" value="2"/>
</dbReference>
<evidence type="ECO:0000256" key="1">
    <source>
        <dbReference type="ARBA" id="ARBA00004167"/>
    </source>
</evidence>
<feature type="disulfide bond" evidence="18">
    <location>
        <begin position="843"/>
        <end position="858"/>
    </location>
</feature>
<dbReference type="FunFam" id="2.120.10.30:FF:000241">
    <property type="entry name" value="Low-density lipoprotein receptor-related protein 6"/>
    <property type="match status" value="1"/>
</dbReference>
<feature type="disulfide bond" evidence="18">
    <location>
        <begin position="1072"/>
        <end position="1084"/>
    </location>
</feature>
<dbReference type="Proteomes" id="UP000314982">
    <property type="component" value="Unassembled WGS sequence"/>
</dbReference>
<protein>
    <submittedName>
        <fullName evidence="21">Low density lipoprotein receptor-related protein 2b</fullName>
    </submittedName>
</protein>
<name>A0A4W5K5T8_9TELE</name>
<dbReference type="SUPFAM" id="SSF57424">
    <property type="entry name" value="LDL receptor-like module"/>
    <property type="match status" value="13"/>
</dbReference>
<sequence length="1151" mass="127551">LDWRCDGTKDCTDDSDELNCRDSQQFKCVTGGECISLQFVCDGEEDCTDGSDEQRTCKQTCGPHQFTCQEGQCIPKVYRCDRVKDCLDNSDENNCNYPSCTEKTCANGACYNNSQHCNGLQNCRDGSDESNCTTQQCPLHQFQCTNGYCIPMSFICDHWDDCGDNSDEQGCEYQSCSGTQFTCPSGRCIPQNWVCDEFNDCGDYSDEHGCDSNSRDCYPGEWPCPGSSMCVPVGKVCDGKPDCPRGTDETNTTAQQTCSLDKCSALSCEYLCHFTPQGGACYCPDGFIVANDSRSCVDYDDCDIWGICDQLCEDRPGTHRCSCADGYFLEQGNHCRANISVGLPQLIFTNGGDVMMADIHGRFIRTLVPSQGRGSSVGVGYHWHSQRVFWTDTNTQKVYSANFDGGDIQEVLNEAVHSAQNIAVDWINFKLYVLEARVERIDMCDFDGGNRVTLVAENLLTPHGLALDPTVGKTVLNGGTQVPYPFGISVFENHLFFTDWTKMGVIRTNRFNGSDPNLIYRTADRPGHIVVAHPVLQPIVMSPCGRNNGGCQHICVLSHRSDNDGLGFRCKCRLGYDLHEDRHNTEILTGHRVGHAESMAYDWTSKVLFWTSSSYRVVVAFRVTDKSRRDIVTGLKSPRGLAVHPSAGYLFWTDWYRPAVIMRSWTDGSNAVPLINTTLGWPNGLTIDYMNDRLYWADALLDQIGHVGIDGYDRQMFSNIGQITQPFSITIHTLFLPKYVSACLFCTSFLHICFLSFYVILISPLCLKVFNSRCNMVPNGRCSHFCFPAPSSSRVCGCPYGMKLQENQRDCVNDDSVPPIDTSCGDYSFPCDGGRCMPNSYRCDGVKDCMDQTDEANCTDTGGMTCSPWAFTCDNKHCILSGWRCDGHEDCGDGSDEVNCPTRLPFTCSSEQFACTDGTRCIPKAWTCDADKDCSDGSDERNCNGTIATCEPGYFFCPDHRCIYSSYVCDGDQDCMDGSDEKDCEFSCSSYEFACASGDHCVSSIYRCDGVFDCRDQSDESGCPTRGPGLCHNDEFQCQTDGLCVPDEWECDGHHDCEDGSDEHNSCPPVTCHINYFQCANGNCISPSWVCDGDNDCRDMSDEQNCPTPPFMCPSGQWLCPTDQVCIVLGKVCDGQRDCPNGADESPLCSE</sequence>
<dbReference type="Pfam" id="PF00057">
    <property type="entry name" value="Ldl_recept_a"/>
    <property type="match status" value="13"/>
</dbReference>
<feature type="disulfide bond" evidence="18">
    <location>
        <begin position="824"/>
        <end position="836"/>
    </location>
</feature>
<keyword evidence="4" id="KW-0254">Endocytosis</keyword>
<dbReference type="Ensembl" id="ENSHHUT00000006009.1">
    <property type="protein sequence ID" value="ENSHHUP00000005830.1"/>
    <property type="gene ID" value="ENSHHUG00000002354.1"/>
</dbReference>
<evidence type="ECO:0000313" key="21">
    <source>
        <dbReference type="Ensembl" id="ENSHHUP00000005830.1"/>
    </source>
</evidence>
<accession>A0A4W5K5T8</accession>
<keyword evidence="8" id="KW-0677">Repeat</keyword>
<feature type="disulfide bond" evidence="18">
    <location>
        <begin position="957"/>
        <end position="975"/>
    </location>
</feature>
<evidence type="ECO:0000256" key="18">
    <source>
        <dbReference type="PROSITE-ProRule" id="PRU00124"/>
    </source>
</evidence>
<dbReference type="SMART" id="SM00181">
    <property type="entry name" value="EGF"/>
    <property type="match status" value="5"/>
</dbReference>
<dbReference type="InterPro" id="IPR009030">
    <property type="entry name" value="Growth_fac_rcpt_cys_sf"/>
</dbReference>
<feature type="domain" description="EGF-like" evidence="20">
    <location>
        <begin position="321"/>
        <end position="335"/>
    </location>
</feature>
<dbReference type="FunFam" id="4.10.400.10:FF:000147">
    <property type="entry name" value="Low-density lipoprotein receptor-related protein 2"/>
    <property type="match status" value="2"/>
</dbReference>
<dbReference type="GO" id="GO:0005886">
    <property type="term" value="C:plasma membrane"/>
    <property type="evidence" value="ECO:0007669"/>
    <property type="project" value="TreeGrafter"/>
</dbReference>
<dbReference type="PROSITE" id="PS51120">
    <property type="entry name" value="LDLRB"/>
    <property type="match status" value="4"/>
</dbReference>
<dbReference type="InterPro" id="IPR051221">
    <property type="entry name" value="LDLR-related"/>
</dbReference>
<dbReference type="SMART" id="SM00179">
    <property type="entry name" value="EGF_CA"/>
    <property type="match status" value="1"/>
</dbReference>
<dbReference type="SUPFAM" id="SSF57184">
    <property type="entry name" value="Growth factor receptor domain"/>
    <property type="match status" value="1"/>
</dbReference>
<dbReference type="SUPFAM" id="SSF57196">
    <property type="entry name" value="EGF/Laminin"/>
    <property type="match status" value="1"/>
</dbReference>
<dbReference type="SUPFAM" id="SSF63825">
    <property type="entry name" value="YWTD domain"/>
    <property type="match status" value="2"/>
</dbReference>
<feature type="disulfide bond" evidence="18">
    <location>
        <begin position="969"/>
        <end position="984"/>
    </location>
</feature>
<dbReference type="FunFam" id="4.10.400.10:FF:000034">
    <property type="entry name" value="Low-density lipoprotein receptor-related protein 2"/>
    <property type="match status" value="3"/>
</dbReference>
<dbReference type="PROSITE" id="PS50068">
    <property type="entry name" value="LDLRA_2"/>
    <property type="match status" value="14"/>
</dbReference>
<evidence type="ECO:0000256" key="15">
    <source>
        <dbReference type="ARBA" id="ARBA00023180"/>
    </source>
</evidence>
<evidence type="ECO:0000256" key="19">
    <source>
        <dbReference type="PROSITE-ProRule" id="PRU00461"/>
    </source>
</evidence>
<comment type="caution">
    <text evidence="18">Lacks conserved residue(s) required for the propagation of feature annotation.</text>
</comment>
<evidence type="ECO:0000256" key="11">
    <source>
        <dbReference type="ARBA" id="ARBA00023136"/>
    </source>
</evidence>
<evidence type="ECO:0000256" key="10">
    <source>
        <dbReference type="ARBA" id="ARBA00022989"/>
    </source>
</evidence>
<keyword evidence="14" id="KW-0168">Coated pit</keyword>
<feature type="disulfide bond" evidence="18">
    <location>
        <begin position="61"/>
        <end position="73"/>
    </location>
</feature>
<dbReference type="SMART" id="SM00135">
    <property type="entry name" value="LY"/>
    <property type="match status" value="6"/>
</dbReference>
<dbReference type="CDD" id="cd00112">
    <property type="entry name" value="LDLa"/>
    <property type="match status" value="14"/>
</dbReference>
<evidence type="ECO:0000256" key="2">
    <source>
        <dbReference type="ARBA" id="ARBA00022536"/>
    </source>
</evidence>
<feature type="disulfide bond" evidence="18">
    <location>
        <begin position="195"/>
        <end position="210"/>
    </location>
</feature>
<dbReference type="PANTHER" id="PTHR22722:SF11">
    <property type="entry name" value="LOW-DENSITY LIPOPROTEIN RECEPTOR-RELATED PROTEIN 2"/>
    <property type="match status" value="1"/>
</dbReference>
<evidence type="ECO:0000256" key="9">
    <source>
        <dbReference type="ARBA" id="ARBA00022753"/>
    </source>
</evidence>
<reference evidence="22" key="1">
    <citation type="submission" date="2018-06" db="EMBL/GenBank/DDBJ databases">
        <title>Genome assembly of Danube salmon.</title>
        <authorList>
            <person name="Macqueen D.J."/>
            <person name="Gundappa M.K."/>
        </authorList>
    </citation>
    <scope>NUCLEOTIDE SEQUENCE [LARGE SCALE GENOMIC DNA]</scope>
</reference>
<feature type="disulfide bond" evidence="18">
    <location>
        <begin position="928"/>
        <end position="943"/>
    </location>
</feature>
<dbReference type="FunFam" id="4.10.400.10:FF:000045">
    <property type="entry name" value="Low-density lipoprotein receptor-related protein 2"/>
    <property type="match status" value="1"/>
</dbReference>
<feature type="disulfide bond" evidence="18">
    <location>
        <begin position="137"/>
        <end position="149"/>
    </location>
</feature>
<evidence type="ECO:0000256" key="17">
    <source>
        <dbReference type="ARBA" id="ARBA00046273"/>
    </source>
</evidence>
<dbReference type="InterPro" id="IPR001881">
    <property type="entry name" value="EGF-like_Ca-bd_dom"/>
</dbReference>
<dbReference type="GO" id="GO:0031904">
    <property type="term" value="C:endosome lumen"/>
    <property type="evidence" value="ECO:0007669"/>
    <property type="project" value="UniProtKB-SubCell"/>
</dbReference>
<feature type="disulfide bond" evidence="18">
    <location>
        <begin position="950"/>
        <end position="962"/>
    </location>
</feature>
<keyword evidence="13" id="KW-0675">Receptor</keyword>
<proteinExistence type="predicted"/>
<dbReference type="GO" id="GO:0043235">
    <property type="term" value="C:receptor complex"/>
    <property type="evidence" value="ECO:0007669"/>
    <property type="project" value="TreeGrafter"/>
</dbReference>
<keyword evidence="22" id="KW-1185">Reference proteome</keyword>
<keyword evidence="5" id="KW-0812">Transmembrane</keyword>
<evidence type="ECO:0000256" key="5">
    <source>
        <dbReference type="ARBA" id="ARBA00022692"/>
    </source>
</evidence>
<dbReference type="FunFam" id="4.10.400.10:FF:000011">
    <property type="entry name" value="Low-density lipoprotein receptor-related protein 1"/>
    <property type="match status" value="1"/>
</dbReference>
<dbReference type="Gene3D" id="4.10.400.10">
    <property type="entry name" value="Low-density Lipoprotein Receptor"/>
    <property type="match status" value="14"/>
</dbReference>
<keyword evidence="6" id="KW-0479">Metal-binding</keyword>
<dbReference type="GO" id="GO:0005509">
    <property type="term" value="F:calcium ion binding"/>
    <property type="evidence" value="ECO:0007669"/>
    <property type="project" value="InterPro"/>
</dbReference>
<evidence type="ECO:0000313" key="22">
    <source>
        <dbReference type="Proteomes" id="UP000314982"/>
    </source>
</evidence>
<dbReference type="GeneTree" id="ENSGT00940000165769"/>
<evidence type="ECO:0000256" key="7">
    <source>
        <dbReference type="ARBA" id="ARBA00022729"/>
    </source>
</evidence>
<comment type="subcellular location">
    <subcellularLocation>
        <location evidence="17">Endosome lumen</location>
    </subcellularLocation>
    <subcellularLocation>
        <location evidence="16">Membrane</location>
        <location evidence="16">Coated pit</location>
    </subcellularLocation>
    <subcellularLocation>
        <location evidence="1">Membrane</location>
        <topology evidence="1">Single-pass membrane protein</topology>
    </subcellularLocation>
</comment>
<keyword evidence="12 18" id="KW-1015">Disulfide bond</keyword>
<feature type="disulfide bond" evidence="18">
    <location>
        <begin position="866"/>
        <end position="878"/>
    </location>
</feature>
<feature type="disulfide bond" evidence="18">
    <location>
        <begin position="156"/>
        <end position="171"/>
    </location>
</feature>
<dbReference type="Gene3D" id="2.120.10.30">
    <property type="entry name" value="TolB, C-terminal domain"/>
    <property type="match status" value="3"/>
</dbReference>
<feature type="disulfide bond" evidence="18">
    <location>
        <begin position="885"/>
        <end position="900"/>
    </location>
</feature>
<feature type="disulfide bond" evidence="18">
    <location>
        <begin position="105"/>
        <end position="123"/>
    </location>
</feature>
<dbReference type="PROSITE" id="PS01186">
    <property type="entry name" value="EGF_2"/>
    <property type="match status" value="1"/>
</dbReference>
<feature type="disulfide bond" evidence="18">
    <location>
        <begin position="183"/>
        <end position="201"/>
    </location>
</feature>
<reference evidence="21" key="2">
    <citation type="submission" date="2025-08" db="UniProtKB">
        <authorList>
            <consortium name="Ensembl"/>
        </authorList>
    </citation>
    <scope>IDENTIFICATION</scope>
</reference>
<evidence type="ECO:0000256" key="14">
    <source>
        <dbReference type="ARBA" id="ARBA00023176"/>
    </source>
</evidence>
<organism evidence="21 22">
    <name type="scientific">Hucho hucho</name>
    <name type="common">huchen</name>
    <dbReference type="NCBI Taxonomy" id="62062"/>
    <lineage>
        <taxon>Eukaryota</taxon>
        <taxon>Metazoa</taxon>
        <taxon>Chordata</taxon>
        <taxon>Craniata</taxon>
        <taxon>Vertebrata</taxon>
        <taxon>Euteleostomi</taxon>
        <taxon>Actinopterygii</taxon>
        <taxon>Neopterygii</taxon>
        <taxon>Teleostei</taxon>
        <taxon>Protacanthopterygii</taxon>
        <taxon>Salmoniformes</taxon>
        <taxon>Salmonidae</taxon>
        <taxon>Salmoninae</taxon>
        <taxon>Hucho</taxon>
    </lineage>
</organism>
<feature type="disulfide bond" evidence="18">
    <location>
        <begin position="80"/>
        <end position="95"/>
    </location>
</feature>
<dbReference type="InterPro" id="IPR000742">
    <property type="entry name" value="EGF"/>
</dbReference>
<dbReference type="InterPro" id="IPR011042">
    <property type="entry name" value="6-blade_b-propeller_TolB-like"/>
</dbReference>
<keyword evidence="11" id="KW-0472">Membrane</keyword>
<dbReference type="PANTHER" id="PTHR22722">
    <property type="entry name" value="LOW-DENSITY LIPOPROTEIN RECEPTOR-RELATED PROTEIN 2-RELATED"/>
    <property type="match status" value="1"/>
</dbReference>
<keyword evidence="10" id="KW-1133">Transmembrane helix</keyword>
<dbReference type="InterPro" id="IPR000033">
    <property type="entry name" value="LDLR_classB_rpt"/>
</dbReference>
<evidence type="ECO:0000256" key="8">
    <source>
        <dbReference type="ARBA" id="ARBA00022737"/>
    </source>
</evidence>
<feature type="repeat" description="LDL-receptor class B" evidence="19">
    <location>
        <begin position="386"/>
        <end position="428"/>
    </location>
</feature>
<feature type="disulfide bond" evidence="18">
    <location>
        <begin position="1008"/>
        <end position="1023"/>
    </location>
</feature>
<dbReference type="FunFam" id="4.10.400.10:FF:000001">
    <property type="entry name" value="Low-density lipoprotein receptor-related protein 1"/>
    <property type="match status" value="1"/>
</dbReference>
<dbReference type="AlphaFoldDB" id="A0A4W5K5T8"/>
<feature type="repeat" description="LDL-receptor class B" evidence="19">
    <location>
        <begin position="429"/>
        <end position="471"/>
    </location>
</feature>
<dbReference type="PROSITE" id="PS01209">
    <property type="entry name" value="LDLRA_1"/>
    <property type="match status" value="9"/>
</dbReference>
<feature type="disulfide bond" evidence="18">
    <location>
        <begin position="831"/>
        <end position="849"/>
    </location>
</feature>
<feature type="repeat" description="LDL-receptor class B" evidence="19">
    <location>
        <begin position="648"/>
        <end position="691"/>
    </location>
</feature>
<keyword evidence="2" id="KW-0245">EGF-like domain</keyword>
<evidence type="ECO:0000256" key="4">
    <source>
        <dbReference type="ARBA" id="ARBA00022583"/>
    </source>
</evidence>
<feature type="disulfide bond" evidence="18">
    <location>
        <begin position="1079"/>
        <end position="1097"/>
    </location>
</feature>
<dbReference type="InterPro" id="IPR023415">
    <property type="entry name" value="LDLR_class-A_CS"/>
</dbReference>
<keyword evidence="3" id="KW-0597">Phosphoprotein</keyword>
<dbReference type="PRINTS" id="PR00261">
    <property type="entry name" value="LDLRECEPTOR"/>
</dbReference>
<evidence type="ECO:0000256" key="16">
    <source>
        <dbReference type="ARBA" id="ARBA00037878"/>
    </source>
</evidence>
<evidence type="ECO:0000256" key="13">
    <source>
        <dbReference type="ARBA" id="ARBA00023170"/>
    </source>
</evidence>
<dbReference type="Pfam" id="PF00058">
    <property type="entry name" value="Ldl_recept_b"/>
    <property type="match status" value="2"/>
</dbReference>
<feature type="repeat" description="LDL-receptor class B" evidence="19">
    <location>
        <begin position="692"/>
        <end position="735"/>
    </location>
</feature>
<evidence type="ECO:0000259" key="20">
    <source>
        <dbReference type="PROSITE" id="PS01186"/>
    </source>
</evidence>
<dbReference type="SMART" id="SM00192">
    <property type="entry name" value="LDLa"/>
    <property type="match status" value="14"/>
</dbReference>
<feature type="disulfide bond" evidence="18">
    <location>
        <begin position="144"/>
        <end position="162"/>
    </location>
</feature>
<reference evidence="21" key="3">
    <citation type="submission" date="2025-09" db="UniProtKB">
        <authorList>
            <consortium name="Ensembl"/>
        </authorList>
    </citation>
    <scope>IDENTIFICATION</scope>
</reference>
<feature type="disulfide bond" evidence="18">
    <location>
        <begin position="1091"/>
        <end position="1106"/>
    </location>
</feature>
<keyword evidence="7" id="KW-0732">Signal</keyword>
<dbReference type="GO" id="GO:0005041">
    <property type="term" value="F:low-density lipoprotein particle receptor activity"/>
    <property type="evidence" value="ECO:0007669"/>
    <property type="project" value="TreeGrafter"/>
</dbReference>
<feature type="disulfide bond" evidence="18">
    <location>
        <begin position="68"/>
        <end position="86"/>
    </location>
</feature>
<feature type="disulfide bond" evidence="18">
    <location>
        <begin position="117"/>
        <end position="132"/>
    </location>
</feature>
<dbReference type="Gene3D" id="2.10.25.10">
    <property type="entry name" value="Laminin"/>
    <property type="match status" value="3"/>
</dbReference>
<keyword evidence="9" id="KW-0967">Endosome</keyword>
<dbReference type="InterPro" id="IPR036055">
    <property type="entry name" value="LDL_receptor-like_sf"/>
</dbReference>
<evidence type="ECO:0000256" key="3">
    <source>
        <dbReference type="ARBA" id="ARBA00022553"/>
    </source>
</evidence>
<keyword evidence="15" id="KW-0325">Glycoprotein</keyword>
<dbReference type="GO" id="GO:0005905">
    <property type="term" value="C:clathrin-coated pit"/>
    <property type="evidence" value="ECO:0007669"/>
    <property type="project" value="UniProtKB-KW"/>
</dbReference>
<feature type="disulfide bond" evidence="18">
    <location>
        <begin position="176"/>
        <end position="188"/>
    </location>
</feature>
<dbReference type="GO" id="GO:0006897">
    <property type="term" value="P:endocytosis"/>
    <property type="evidence" value="ECO:0007669"/>
    <property type="project" value="UniProtKB-KW"/>
</dbReference>
<evidence type="ECO:0000256" key="12">
    <source>
        <dbReference type="ARBA" id="ARBA00023157"/>
    </source>
</evidence>
<evidence type="ECO:0000256" key="6">
    <source>
        <dbReference type="ARBA" id="ARBA00022723"/>
    </source>
</evidence>
<feature type="disulfide bond" evidence="18">
    <location>
        <begin position="873"/>
        <end position="891"/>
    </location>
</feature>
<dbReference type="InterPro" id="IPR002172">
    <property type="entry name" value="LDrepeatLR_classA_rpt"/>
</dbReference>